<dbReference type="OrthoDB" id="5327145at2759"/>
<feature type="region of interest" description="Disordered" evidence="2">
    <location>
        <begin position="146"/>
        <end position="170"/>
    </location>
</feature>
<reference evidence="3 4" key="1">
    <citation type="journal article" date="2015" name="BMC Genomics">
        <title>Gene expression during zombie ant biting behavior reflects the complexity underlying fungal parasitic behavioral manipulation.</title>
        <authorList>
            <person name="de Bekker C."/>
            <person name="Ohm R.A."/>
            <person name="Loreto R.G."/>
            <person name="Sebastian A."/>
            <person name="Albert I."/>
            <person name="Merrow M."/>
            <person name="Brachmann A."/>
            <person name="Hughes D.P."/>
        </authorList>
    </citation>
    <scope>NUCLEOTIDE SEQUENCE [LARGE SCALE GENOMIC DNA]</scope>
    <source>
        <strain evidence="3 4">SC16a</strain>
    </source>
</reference>
<organism evidence="3 4">
    <name type="scientific">Ophiocordyceps unilateralis</name>
    <name type="common">Zombie-ant fungus</name>
    <name type="synonym">Torrubia unilateralis</name>
    <dbReference type="NCBI Taxonomy" id="268505"/>
    <lineage>
        <taxon>Eukaryota</taxon>
        <taxon>Fungi</taxon>
        <taxon>Dikarya</taxon>
        <taxon>Ascomycota</taxon>
        <taxon>Pezizomycotina</taxon>
        <taxon>Sordariomycetes</taxon>
        <taxon>Hypocreomycetidae</taxon>
        <taxon>Hypocreales</taxon>
        <taxon>Ophiocordycipitaceae</taxon>
        <taxon>Ophiocordyceps</taxon>
    </lineage>
</organism>
<keyword evidence="1" id="KW-0175">Coiled coil</keyword>
<dbReference type="AlphaFoldDB" id="A0A2A9PM55"/>
<feature type="coiled-coil region" evidence="1">
    <location>
        <begin position="206"/>
        <end position="233"/>
    </location>
</feature>
<dbReference type="EMBL" id="LAZP02000048">
    <property type="protein sequence ID" value="PFH61960.1"/>
    <property type="molecule type" value="Genomic_DNA"/>
</dbReference>
<feature type="region of interest" description="Disordered" evidence="2">
    <location>
        <begin position="1"/>
        <end position="107"/>
    </location>
</feature>
<evidence type="ECO:0000256" key="2">
    <source>
        <dbReference type="SAM" id="MobiDB-lite"/>
    </source>
</evidence>
<evidence type="ECO:0000313" key="4">
    <source>
        <dbReference type="Proteomes" id="UP000037136"/>
    </source>
</evidence>
<feature type="region of interest" description="Disordered" evidence="2">
    <location>
        <begin position="412"/>
        <end position="431"/>
    </location>
</feature>
<comment type="caution">
    <text evidence="3">The sequence shown here is derived from an EMBL/GenBank/DDBJ whole genome shotgun (WGS) entry which is preliminary data.</text>
</comment>
<reference evidence="3 4" key="2">
    <citation type="journal article" date="2017" name="Sci. Rep.">
        <title>Ant-infecting Ophiocordyceps genomes reveal a high diversity of potential behavioral manipulation genes and a possible major role for enterotoxins.</title>
        <authorList>
            <person name="de Bekker C."/>
            <person name="Ohm R.A."/>
            <person name="Evans H.C."/>
            <person name="Brachmann A."/>
            <person name="Hughes D.P."/>
        </authorList>
    </citation>
    <scope>NUCLEOTIDE SEQUENCE [LARGE SCALE GENOMIC DNA]</scope>
    <source>
        <strain evidence="3 4">SC16a</strain>
    </source>
</reference>
<feature type="compositionally biased region" description="Polar residues" evidence="2">
    <location>
        <begin position="334"/>
        <end position="364"/>
    </location>
</feature>
<protein>
    <submittedName>
        <fullName evidence="3">Uncharacterized protein</fullName>
    </submittedName>
</protein>
<feature type="compositionally biased region" description="Polar residues" evidence="2">
    <location>
        <begin position="10"/>
        <end position="21"/>
    </location>
</feature>
<evidence type="ECO:0000256" key="1">
    <source>
        <dbReference type="SAM" id="Coils"/>
    </source>
</evidence>
<accession>A0A2A9PM55</accession>
<feature type="compositionally biased region" description="Polar residues" evidence="2">
    <location>
        <begin position="36"/>
        <end position="45"/>
    </location>
</feature>
<sequence length="439" mass="47301">MLAAHRDQENLVQAHQVTTKQQPKDSGSRFPKTPLVSRNNENFQTAFAGKTGKDGVTGTRHGANDKLTAKGTGKASTMVTPTGARTGRAPLGNKTTNAKARTDRGAGVKDMVKEIERAQAKHATVQKSKPKALEVAPTKLAIHFDQGRNSDEGDEPEYAPPPPKPLPYQSDVLPAGGLTFESLKDKKFLKGFYEHFHNPLGDAGVSREEKQLCEEMQALLKAAEERNEREATSLSWNIEDLVETAPPSRVKPGPDKETALGPQKLTKRSRGHPATISSKQAASALAVPPGGKRDGKAGALSRSASNRKPFSGLLLGSKTGGAAPMRQAADSAGETASRTTIGYNKGRTASSMIHSRGSSVTSQPAHPFSVRDTNQELTMTPARMHQAASSKEPELGEHSRPQFLTLFDELDDEDLPPIRNPFPALDEENEDEFELKLAI</sequence>
<feature type="region of interest" description="Disordered" evidence="2">
    <location>
        <begin position="237"/>
        <end position="398"/>
    </location>
</feature>
<keyword evidence="4" id="KW-1185">Reference proteome</keyword>
<gene>
    <name evidence="3" type="ORF">XA68_15722</name>
</gene>
<name>A0A2A9PM55_OPHUN</name>
<dbReference type="Proteomes" id="UP000037136">
    <property type="component" value="Unassembled WGS sequence"/>
</dbReference>
<proteinExistence type="predicted"/>
<evidence type="ECO:0000313" key="3">
    <source>
        <dbReference type="EMBL" id="PFH61960.1"/>
    </source>
</evidence>